<dbReference type="Proteomes" id="UP000630528">
    <property type="component" value="Unassembled WGS sequence"/>
</dbReference>
<reference evidence="3" key="2">
    <citation type="submission" date="2021-01" db="EMBL/GenBank/DDBJ databases">
        <authorList>
            <person name="Kang M."/>
        </authorList>
    </citation>
    <scope>NUCLEOTIDE SEQUENCE</scope>
    <source>
        <strain evidence="3">KACC 17527</strain>
    </source>
</reference>
<evidence type="ECO:0000256" key="1">
    <source>
        <dbReference type="SAM" id="Phobius"/>
    </source>
</evidence>
<keyword evidence="1" id="KW-0812">Transmembrane</keyword>
<dbReference type="RefSeq" id="WP_201170893.1">
    <property type="nucleotide sequence ID" value="NZ_JAEPWM010000004.1"/>
</dbReference>
<sequence>MTDPALVPEHSVALGTDEEPASARADLHDAIGWIVLGAAVLVGSITMDRLQSQNINPVTVPGLLPGLLGIAMILLGGVMGLRSWRRGAAHEAIAAATPHRREERKRVVIAVLLCVGYGVVLVGHGIPFWLASSIYVTASILIFQRISPDPAERRLDAKSWAKALVIGVAASAVTWLVFERVFLVRLP</sequence>
<gene>
    <name evidence="3" type="ORF">JJB11_11775</name>
</gene>
<evidence type="ECO:0000313" key="3">
    <source>
        <dbReference type="EMBL" id="MBK6006770.1"/>
    </source>
</evidence>
<feature type="transmembrane region" description="Helical" evidence="1">
    <location>
        <begin position="30"/>
        <end position="47"/>
    </location>
</feature>
<protein>
    <submittedName>
        <fullName evidence="3">Tripartite tricarboxylate transporter TctB family protein</fullName>
    </submittedName>
</protein>
<dbReference type="AlphaFoldDB" id="A0A934WMM2"/>
<feature type="transmembrane region" description="Helical" evidence="1">
    <location>
        <begin position="107"/>
        <end position="123"/>
    </location>
</feature>
<evidence type="ECO:0000259" key="2">
    <source>
        <dbReference type="Pfam" id="PF07331"/>
    </source>
</evidence>
<keyword evidence="4" id="KW-1185">Reference proteome</keyword>
<feature type="transmembrane region" description="Helical" evidence="1">
    <location>
        <begin position="159"/>
        <end position="178"/>
    </location>
</feature>
<dbReference type="InterPro" id="IPR009936">
    <property type="entry name" value="DUF1468"/>
</dbReference>
<accession>A0A934WMM2</accession>
<dbReference type="EMBL" id="JAEPWM010000004">
    <property type="protein sequence ID" value="MBK6006770.1"/>
    <property type="molecule type" value="Genomic_DNA"/>
</dbReference>
<feature type="transmembrane region" description="Helical" evidence="1">
    <location>
        <begin position="59"/>
        <end position="81"/>
    </location>
</feature>
<dbReference type="Pfam" id="PF07331">
    <property type="entry name" value="TctB"/>
    <property type="match status" value="1"/>
</dbReference>
<comment type="caution">
    <text evidence="3">The sequence shown here is derived from an EMBL/GenBank/DDBJ whole genome shotgun (WGS) entry which is preliminary data.</text>
</comment>
<reference evidence="3" key="1">
    <citation type="journal article" date="2012" name="J. Microbiol. Biotechnol.">
        <title>Ramlibacter ginsenosidimutans sp. nov., with ginsenoside-converting activity.</title>
        <authorList>
            <person name="Wang L."/>
            <person name="An D.S."/>
            <person name="Kim S.G."/>
            <person name="Jin F.X."/>
            <person name="Kim S.C."/>
            <person name="Lee S.T."/>
            <person name="Im W.T."/>
        </authorList>
    </citation>
    <scope>NUCLEOTIDE SEQUENCE</scope>
    <source>
        <strain evidence="3">KACC 17527</strain>
    </source>
</reference>
<keyword evidence="1" id="KW-0472">Membrane</keyword>
<evidence type="ECO:0000313" key="4">
    <source>
        <dbReference type="Proteomes" id="UP000630528"/>
    </source>
</evidence>
<organism evidence="3 4">
    <name type="scientific">Ramlibacter ginsenosidimutans</name>
    <dbReference type="NCBI Taxonomy" id="502333"/>
    <lineage>
        <taxon>Bacteria</taxon>
        <taxon>Pseudomonadati</taxon>
        <taxon>Pseudomonadota</taxon>
        <taxon>Betaproteobacteria</taxon>
        <taxon>Burkholderiales</taxon>
        <taxon>Comamonadaceae</taxon>
        <taxon>Ramlibacter</taxon>
    </lineage>
</organism>
<name>A0A934WMM2_9BURK</name>
<keyword evidence="1" id="KW-1133">Transmembrane helix</keyword>
<feature type="domain" description="DUF1468" evidence="2">
    <location>
        <begin position="32"/>
        <end position="187"/>
    </location>
</feature>
<proteinExistence type="predicted"/>